<feature type="binding site" evidence="2">
    <location>
        <position position="28"/>
    </location>
    <ligand>
        <name>Mg(2+)</name>
        <dbReference type="ChEBI" id="CHEBI:18420"/>
        <label>3</label>
    </ligand>
</feature>
<comment type="caution">
    <text evidence="5">The sequence shown here is derived from an EMBL/GenBank/DDBJ whole genome shotgun (WGS) entry which is preliminary data.</text>
</comment>
<dbReference type="RefSeq" id="WP_038091130.1">
    <property type="nucleotide sequence ID" value="NZ_JQSG02000006.1"/>
</dbReference>
<feature type="domain" description="PurM-like C-terminal" evidence="4">
    <location>
        <begin position="148"/>
        <end position="298"/>
    </location>
</feature>
<keyword evidence="2 5" id="KW-0418">Kinase</keyword>
<evidence type="ECO:0000313" key="5">
    <source>
        <dbReference type="EMBL" id="OBS08714.1"/>
    </source>
</evidence>
<dbReference type="GO" id="GO:0009228">
    <property type="term" value="P:thiamine biosynthetic process"/>
    <property type="evidence" value="ECO:0007669"/>
    <property type="project" value="UniProtKB-KW"/>
</dbReference>
<feature type="binding site" evidence="2">
    <location>
        <position position="73"/>
    </location>
    <ligand>
        <name>Mg(2+)</name>
        <dbReference type="ChEBI" id="CHEBI:18420"/>
        <label>3</label>
    </ligand>
</feature>
<dbReference type="PIRSF" id="PIRSF005303">
    <property type="entry name" value="Thiam_monoph_kin"/>
    <property type="match status" value="1"/>
</dbReference>
<dbReference type="EMBL" id="JQSG02000006">
    <property type="protein sequence ID" value="OBS08714.1"/>
    <property type="molecule type" value="Genomic_DNA"/>
</dbReference>
<organism evidence="5 6">
    <name type="scientific">Acidihalobacter prosperus</name>
    <dbReference type="NCBI Taxonomy" id="160660"/>
    <lineage>
        <taxon>Bacteria</taxon>
        <taxon>Pseudomonadati</taxon>
        <taxon>Pseudomonadota</taxon>
        <taxon>Gammaproteobacteria</taxon>
        <taxon>Chromatiales</taxon>
        <taxon>Ectothiorhodospiraceae</taxon>
        <taxon>Acidihalobacter</taxon>
    </lineage>
</organism>
<keyword evidence="2" id="KW-0479">Metal-binding</keyword>
<name>A0A1A6C2D8_9GAMM</name>
<dbReference type="InterPro" id="IPR016188">
    <property type="entry name" value="PurM-like_N"/>
</dbReference>
<dbReference type="InterPro" id="IPR036676">
    <property type="entry name" value="PurM-like_C_sf"/>
</dbReference>
<accession>A0A1A6C2D8</accession>
<feature type="binding site" evidence="2">
    <location>
        <position position="73"/>
    </location>
    <ligand>
        <name>Mg(2+)</name>
        <dbReference type="ChEBI" id="CHEBI:18420"/>
        <label>2</label>
    </ligand>
</feature>
<proteinExistence type="inferred from homology"/>
<feature type="binding site" evidence="2">
    <location>
        <position position="144"/>
    </location>
    <ligand>
        <name>ATP</name>
        <dbReference type="ChEBI" id="CHEBI:30616"/>
    </ligand>
</feature>
<dbReference type="SUPFAM" id="SSF56042">
    <property type="entry name" value="PurM C-terminal domain-like"/>
    <property type="match status" value="1"/>
</dbReference>
<dbReference type="Pfam" id="PF00586">
    <property type="entry name" value="AIRS"/>
    <property type="match status" value="1"/>
</dbReference>
<comment type="caution">
    <text evidence="2">Lacks conserved residue(s) required for the propagation of feature annotation.</text>
</comment>
<keyword evidence="2" id="KW-0067">ATP-binding</keyword>
<evidence type="ECO:0000259" key="3">
    <source>
        <dbReference type="Pfam" id="PF00586"/>
    </source>
</evidence>
<feature type="binding site" evidence="2">
    <location>
        <position position="209"/>
    </location>
    <ligand>
        <name>Mg(2+)</name>
        <dbReference type="ChEBI" id="CHEBI:18420"/>
        <label>3</label>
    </ligand>
</feature>
<dbReference type="GO" id="GO:0000287">
    <property type="term" value="F:magnesium ion binding"/>
    <property type="evidence" value="ECO:0007669"/>
    <property type="project" value="UniProtKB-UniRule"/>
</dbReference>
<reference evidence="5 6" key="1">
    <citation type="journal article" date="2014" name="Genome Announc.">
        <title>Draft Genome Sequence of the Iron-Oxidizing, Acidophilic, and Halotolerant 'Thiobacillus prosperus' Type Strain DSM 5130.</title>
        <authorList>
            <person name="Ossandon F.J."/>
            <person name="Cardenas J.P."/>
            <person name="Corbett M."/>
            <person name="Quatrini R."/>
            <person name="Holmes D.S."/>
            <person name="Watkin E."/>
        </authorList>
    </citation>
    <scope>NUCLEOTIDE SEQUENCE [LARGE SCALE GENOMIC DNA]</scope>
    <source>
        <strain evidence="5 6">DSM 5130</strain>
    </source>
</reference>
<comment type="pathway">
    <text evidence="2">Cofactor biosynthesis; thiamine diphosphate biosynthesis; thiamine diphosphate from thiamine phosphate: step 1/1.</text>
</comment>
<dbReference type="STRING" id="160660.BJI67_04790"/>
<dbReference type="UniPathway" id="UPA00060">
    <property type="reaction ID" value="UER00142"/>
</dbReference>
<evidence type="ECO:0000259" key="4">
    <source>
        <dbReference type="Pfam" id="PF02769"/>
    </source>
</evidence>
<dbReference type="InterPro" id="IPR036921">
    <property type="entry name" value="PurM-like_N_sf"/>
</dbReference>
<keyword evidence="1 2" id="KW-0784">Thiamine biosynthesis</keyword>
<dbReference type="InterPro" id="IPR006283">
    <property type="entry name" value="ThiL-like"/>
</dbReference>
<evidence type="ECO:0000313" key="6">
    <source>
        <dbReference type="Proteomes" id="UP000029273"/>
    </source>
</evidence>
<dbReference type="OrthoDB" id="9802811at2"/>
<feature type="binding site" evidence="2">
    <location>
        <position position="45"/>
    </location>
    <ligand>
        <name>Mg(2+)</name>
        <dbReference type="ChEBI" id="CHEBI:18420"/>
        <label>2</label>
    </ligand>
</feature>
<keyword evidence="2" id="KW-0547">Nucleotide-binding</keyword>
<evidence type="ECO:0000256" key="2">
    <source>
        <dbReference type="HAMAP-Rule" id="MF_02128"/>
    </source>
</evidence>
<feature type="binding site" evidence="2">
    <location>
        <position position="120"/>
    </location>
    <ligand>
        <name>Mg(2+)</name>
        <dbReference type="ChEBI" id="CHEBI:18420"/>
        <label>1</label>
    </ligand>
</feature>
<keyword evidence="2" id="KW-0460">Magnesium</keyword>
<dbReference type="AlphaFoldDB" id="A0A1A6C2D8"/>
<sequence>MPGEFDLIARYFTRHAARDDVALGVGDDAALLRPPPGQVLAATVDTLIAGVHFPEQTDPADIGHKALAVNLSDLAAMGAEPAWVMLALSLPRVDDSWLHAFAEGFHALAARHRVALVGGDTTRGPLSITVQALGWVPEGQALRRDGARPGDGLYVTGTLGDAGLGLAVLQGRAEVPPQYREALCARLNRPEPRVEAGLALRGVASAAIDISDGLAADLGHLLVASGVGGRVALDRLPRGDAVRAADAHGRLALTAGDDYELVFALPAGQERALAALADRLPPLSCIGRVEAEPGLRLVDADDNPVAFSHQGYDHFREF</sequence>
<feature type="binding site" evidence="2">
    <location>
        <position position="211"/>
    </location>
    <ligand>
        <name>ATP</name>
        <dbReference type="ChEBI" id="CHEBI:30616"/>
    </ligand>
</feature>
<dbReference type="NCBIfam" id="TIGR01379">
    <property type="entry name" value="thiL"/>
    <property type="match status" value="1"/>
</dbReference>
<dbReference type="GO" id="GO:0005524">
    <property type="term" value="F:ATP binding"/>
    <property type="evidence" value="ECO:0007669"/>
    <property type="project" value="UniProtKB-UniRule"/>
</dbReference>
<dbReference type="Proteomes" id="UP000029273">
    <property type="component" value="Unassembled WGS sequence"/>
</dbReference>
<feature type="binding site" evidence="2">
    <location>
        <position position="43"/>
    </location>
    <ligand>
        <name>Mg(2+)</name>
        <dbReference type="ChEBI" id="CHEBI:18420"/>
        <label>4</label>
    </ligand>
</feature>
<dbReference type="InterPro" id="IPR010918">
    <property type="entry name" value="PurM-like_C_dom"/>
</dbReference>
<dbReference type="Pfam" id="PF02769">
    <property type="entry name" value="AIRS_C"/>
    <property type="match status" value="1"/>
</dbReference>
<feature type="binding site" evidence="2">
    <location>
        <position position="257"/>
    </location>
    <ligand>
        <name>substrate</name>
    </ligand>
</feature>
<protein>
    <recommendedName>
        <fullName evidence="2">Thiamine-monophosphate kinase</fullName>
        <shortName evidence="2">TMP kinase</shortName>
        <shortName evidence="2">Thiamine-phosphate kinase</shortName>
        <ecNumber evidence="2">2.7.4.16</ecNumber>
    </recommendedName>
</protein>
<keyword evidence="6" id="KW-1185">Reference proteome</keyword>
<dbReference type="EC" id="2.7.4.16" evidence="2"/>
<feature type="domain" description="PurM-like N-terminal" evidence="3">
    <location>
        <begin position="26"/>
        <end position="136"/>
    </location>
</feature>
<evidence type="ECO:0000256" key="1">
    <source>
        <dbReference type="ARBA" id="ARBA00022977"/>
    </source>
</evidence>
<feature type="binding site" evidence="2">
    <location>
        <position position="28"/>
    </location>
    <ligand>
        <name>Mg(2+)</name>
        <dbReference type="ChEBI" id="CHEBI:18420"/>
        <label>4</label>
    </ligand>
</feature>
<comment type="function">
    <text evidence="2">Catalyzes the ATP-dependent phosphorylation of thiamine-monophosphate (TMP) to form thiamine-pyrophosphate (TPP), the active form of vitamin B1.</text>
</comment>
<feature type="binding site" evidence="2">
    <location>
        <position position="45"/>
    </location>
    <ligand>
        <name>Mg(2+)</name>
        <dbReference type="ChEBI" id="CHEBI:18420"/>
        <label>1</label>
    </ligand>
</feature>
<dbReference type="SUPFAM" id="SSF55326">
    <property type="entry name" value="PurM N-terminal domain-like"/>
    <property type="match status" value="1"/>
</dbReference>
<feature type="binding site" evidence="2">
    <location>
        <begin position="119"/>
        <end position="120"/>
    </location>
    <ligand>
        <name>ATP</name>
        <dbReference type="ChEBI" id="CHEBI:30616"/>
    </ligand>
</feature>
<comment type="similarity">
    <text evidence="2">Belongs to the thiamine-monophosphate kinase family.</text>
</comment>
<dbReference type="Gene3D" id="3.30.1330.10">
    <property type="entry name" value="PurM-like, N-terminal domain"/>
    <property type="match status" value="1"/>
</dbReference>
<comment type="catalytic activity">
    <reaction evidence="2">
        <text>thiamine phosphate + ATP = thiamine diphosphate + ADP</text>
        <dbReference type="Rhea" id="RHEA:15913"/>
        <dbReference type="ChEBI" id="CHEBI:30616"/>
        <dbReference type="ChEBI" id="CHEBI:37575"/>
        <dbReference type="ChEBI" id="CHEBI:58937"/>
        <dbReference type="ChEBI" id="CHEBI:456216"/>
        <dbReference type="EC" id="2.7.4.16"/>
    </reaction>
</comment>
<dbReference type="CDD" id="cd02194">
    <property type="entry name" value="ThiL"/>
    <property type="match status" value="1"/>
</dbReference>
<dbReference type="PANTHER" id="PTHR30270:SF0">
    <property type="entry name" value="THIAMINE-MONOPHOSPHATE KINASE"/>
    <property type="match status" value="1"/>
</dbReference>
<dbReference type="HAMAP" id="MF_02128">
    <property type="entry name" value="TMP_kinase"/>
    <property type="match status" value="1"/>
</dbReference>
<dbReference type="Gene3D" id="3.90.650.10">
    <property type="entry name" value="PurM-like C-terminal domain"/>
    <property type="match status" value="1"/>
</dbReference>
<keyword evidence="2" id="KW-0808">Transferase</keyword>
<feature type="binding site" evidence="2">
    <location>
        <position position="73"/>
    </location>
    <ligand>
        <name>Mg(2+)</name>
        <dbReference type="ChEBI" id="CHEBI:18420"/>
        <label>4</label>
    </ligand>
</feature>
<dbReference type="GO" id="GO:0009229">
    <property type="term" value="P:thiamine diphosphate biosynthetic process"/>
    <property type="evidence" value="ECO:0007669"/>
    <property type="project" value="UniProtKB-UniRule"/>
</dbReference>
<feature type="binding site" evidence="2">
    <location>
        <position position="212"/>
    </location>
    <ligand>
        <name>Mg(2+)</name>
        <dbReference type="ChEBI" id="CHEBI:18420"/>
        <label>5</label>
    </ligand>
</feature>
<dbReference type="PANTHER" id="PTHR30270">
    <property type="entry name" value="THIAMINE-MONOPHOSPHATE KINASE"/>
    <property type="match status" value="1"/>
</dbReference>
<dbReference type="GO" id="GO:0009030">
    <property type="term" value="F:thiamine-phosphate kinase activity"/>
    <property type="evidence" value="ECO:0007669"/>
    <property type="project" value="UniProtKB-UniRule"/>
</dbReference>
<comment type="miscellaneous">
    <text evidence="2">Reaction mechanism of ThiL seems to utilize a direct, inline transfer of the gamma-phosphate of ATP to TMP rather than a phosphorylated enzyme intermediate.</text>
</comment>
<feature type="binding site" evidence="2">
    <location>
        <position position="312"/>
    </location>
    <ligand>
        <name>substrate</name>
    </ligand>
</feature>
<gene>
    <name evidence="2" type="primary">thiL</name>
    <name evidence="5" type="ORF">Thpro_022964</name>
</gene>
<feature type="binding site" evidence="2">
    <location>
        <position position="52"/>
    </location>
    <ligand>
        <name>substrate</name>
    </ligand>
</feature>